<dbReference type="SUPFAM" id="SSF53807">
    <property type="entry name" value="Helical backbone' metal receptor"/>
    <property type="match status" value="1"/>
</dbReference>
<dbReference type="Proteomes" id="UP000321412">
    <property type="component" value="Unassembled WGS sequence"/>
</dbReference>
<accession>A0A5C6XEZ1</accession>
<comment type="similarity">
    <text evidence="3">Belongs to the bacterial solute-binding protein 9 family.</text>
</comment>
<reference evidence="5 6" key="1">
    <citation type="submission" date="2019-08" db="EMBL/GenBank/DDBJ databases">
        <title>Bradymonadales sp. TMQ4.</title>
        <authorList>
            <person name="Liang Q."/>
        </authorList>
    </citation>
    <scope>NUCLEOTIDE SEQUENCE [LARGE SCALE GENOMIC DNA]</scope>
    <source>
        <strain evidence="5 6">TMQ4</strain>
    </source>
</reference>
<dbReference type="AlphaFoldDB" id="A0A5C6XEZ1"/>
<comment type="caution">
    <text evidence="5">The sequence shown here is derived from an EMBL/GenBank/DDBJ whole genome shotgun (WGS) entry which is preliminary data.</text>
</comment>
<dbReference type="GO" id="GO:0030001">
    <property type="term" value="P:metal ion transport"/>
    <property type="evidence" value="ECO:0007669"/>
    <property type="project" value="InterPro"/>
</dbReference>
<dbReference type="InterPro" id="IPR050492">
    <property type="entry name" value="Bact_metal-bind_prot9"/>
</dbReference>
<dbReference type="PRINTS" id="PR00691">
    <property type="entry name" value="ADHESINB"/>
</dbReference>
<gene>
    <name evidence="5" type="ORF">FRC98_12710</name>
</gene>
<protein>
    <submittedName>
        <fullName evidence="5">Zinc ABC transporter substrate-binding protein</fullName>
    </submittedName>
</protein>
<dbReference type="Pfam" id="PF01297">
    <property type="entry name" value="ZnuA"/>
    <property type="match status" value="1"/>
</dbReference>
<evidence type="ECO:0000256" key="4">
    <source>
        <dbReference type="SAM" id="Phobius"/>
    </source>
</evidence>
<dbReference type="Gene3D" id="3.40.50.1980">
    <property type="entry name" value="Nitrogenase molybdenum iron protein domain"/>
    <property type="match status" value="2"/>
</dbReference>
<dbReference type="InterPro" id="IPR006127">
    <property type="entry name" value="ZnuA-like"/>
</dbReference>
<sequence length="371" mass="40770">MVGTHFAIALCPTSPGVVAIHLHSRPFNVRVRARRAAPRAFALHYVPLHPDGAPMSHPLKRQKTAIIKAIFGLIATLVLLVASPATAELRVVATTPDLGAIATEVLGDQGTVETLVRPGDDPHFVDPRPSFVPLLHRADLLVLVGMDLEIGWLPTLITGARNPKLQPGQPGYFDASAHIVAADVPRGPVDRTMGDVHPGGNPHYTTDPRQGARVALALGRHLAELDPPNADAYVERSRNLARDLIRVAQRFELLFRDLPAERRQVVTYHKSWTYVAGWLSLTDVMQIEPKPGVPPNPRHVARLVETIQERNIPAILQLNYYPTRTTEQLSERSDATLLRLPAQTSEGQRYVAHLEALAERIYETLNPAPAP</sequence>
<keyword evidence="6" id="KW-1185">Reference proteome</keyword>
<dbReference type="InterPro" id="IPR006129">
    <property type="entry name" value="AdhesinB"/>
</dbReference>
<dbReference type="GO" id="GO:0046872">
    <property type="term" value="F:metal ion binding"/>
    <property type="evidence" value="ECO:0007669"/>
    <property type="project" value="InterPro"/>
</dbReference>
<keyword evidence="4" id="KW-0812">Transmembrane</keyword>
<dbReference type="EMBL" id="VOSM01000005">
    <property type="protein sequence ID" value="TXD36684.1"/>
    <property type="molecule type" value="Genomic_DNA"/>
</dbReference>
<evidence type="ECO:0000313" key="5">
    <source>
        <dbReference type="EMBL" id="TXD36684.1"/>
    </source>
</evidence>
<organism evidence="5 6">
    <name type="scientific">Lujinxingia vulgaris</name>
    <dbReference type="NCBI Taxonomy" id="2600176"/>
    <lineage>
        <taxon>Bacteria</taxon>
        <taxon>Deltaproteobacteria</taxon>
        <taxon>Bradymonadales</taxon>
        <taxon>Lujinxingiaceae</taxon>
        <taxon>Lujinxingia</taxon>
    </lineage>
</organism>
<evidence type="ECO:0000256" key="3">
    <source>
        <dbReference type="RuleBase" id="RU003512"/>
    </source>
</evidence>
<keyword evidence="2" id="KW-0732">Signal</keyword>
<dbReference type="PRINTS" id="PR00690">
    <property type="entry name" value="ADHESNFAMILY"/>
</dbReference>
<evidence type="ECO:0000256" key="1">
    <source>
        <dbReference type="ARBA" id="ARBA00022448"/>
    </source>
</evidence>
<name>A0A5C6XEZ1_9DELT</name>
<keyword evidence="4" id="KW-0472">Membrane</keyword>
<keyword evidence="1 3" id="KW-0813">Transport</keyword>
<dbReference type="GO" id="GO:0007155">
    <property type="term" value="P:cell adhesion"/>
    <property type="evidence" value="ECO:0007669"/>
    <property type="project" value="InterPro"/>
</dbReference>
<dbReference type="InterPro" id="IPR006128">
    <property type="entry name" value="Lipoprotein_PsaA-like"/>
</dbReference>
<keyword evidence="4" id="KW-1133">Transmembrane helix</keyword>
<evidence type="ECO:0000313" key="6">
    <source>
        <dbReference type="Proteomes" id="UP000321412"/>
    </source>
</evidence>
<feature type="transmembrane region" description="Helical" evidence="4">
    <location>
        <begin position="65"/>
        <end position="85"/>
    </location>
</feature>
<dbReference type="PANTHER" id="PTHR42953">
    <property type="entry name" value="HIGH-AFFINITY ZINC UPTAKE SYSTEM PROTEIN ZNUA-RELATED"/>
    <property type="match status" value="1"/>
</dbReference>
<dbReference type="PANTHER" id="PTHR42953:SF2">
    <property type="entry name" value="ADHESION PROTEIN"/>
    <property type="match status" value="1"/>
</dbReference>
<evidence type="ECO:0000256" key="2">
    <source>
        <dbReference type="ARBA" id="ARBA00022729"/>
    </source>
</evidence>
<dbReference type="OrthoDB" id="9810636at2"/>
<proteinExistence type="inferred from homology"/>